<keyword evidence="12" id="KW-1185">Reference proteome</keyword>
<dbReference type="Gene3D" id="3.50.50.60">
    <property type="entry name" value="FAD/NAD(P)-binding domain"/>
    <property type="match status" value="2"/>
</dbReference>
<keyword evidence="5" id="KW-0479">Metal-binding</keyword>
<dbReference type="GO" id="GO:0046872">
    <property type="term" value="F:metal ion binding"/>
    <property type="evidence" value="ECO:0007669"/>
    <property type="project" value="UniProtKB-KW"/>
</dbReference>
<dbReference type="InterPro" id="IPR036188">
    <property type="entry name" value="FAD/NAD-bd_sf"/>
</dbReference>
<dbReference type="STRING" id="154538.A0A1M2V2G4"/>
<dbReference type="PANTHER" id="PTHR43557:SF2">
    <property type="entry name" value="RIESKE DOMAIN-CONTAINING PROTEIN-RELATED"/>
    <property type="match status" value="1"/>
</dbReference>
<evidence type="ECO:0000256" key="4">
    <source>
        <dbReference type="ARBA" id="ARBA00022714"/>
    </source>
</evidence>
<accession>A0A1M2V2G4</accession>
<evidence type="ECO:0000313" key="11">
    <source>
        <dbReference type="EMBL" id="OJT01779.1"/>
    </source>
</evidence>
<comment type="cofactor">
    <cofactor evidence="1">
        <name>FAD</name>
        <dbReference type="ChEBI" id="CHEBI:57692"/>
    </cofactor>
</comment>
<dbReference type="AlphaFoldDB" id="A0A1M2V2G4"/>
<dbReference type="CDD" id="cd03478">
    <property type="entry name" value="Rieske_AIFL_N"/>
    <property type="match status" value="1"/>
</dbReference>
<protein>
    <submittedName>
        <fullName evidence="11">Apoptosis-inducing factor 1</fullName>
    </submittedName>
</protein>
<sequence length="556" mass="58589">MSQKTIAVLDASELKDGEMKEVPFEDGKVLLSRLGDKIHATSAFCTHYGAPLVKGVLTADGRVVCPWHGACFNVCTGDIEDAPAPTALHSFKAEIVDGKISVTADPTSTTSANKSRQPKLLATGSSVTAGQGKGVVIVGGGSGAFHLIESLREHGYNGPITVLSKESYAPIDRTKLSKALITDPSKLEYRSAADLRSKYGVDFRAGTEVSGVDLAAKEVIVGATRVPYETLVLATGGVARRLPIAGKDLANVFTLRGVEDAKKIDAAAKEGKRLVVIGSSFISMELVVAVASRKLASIDVIGQEEFPFELVLGKEVGAGLKKFHESKGIKFHAQSKVEKIVTSESDASMAGAVTITSSSGETVTLPADVVVMGVGAAPATEFLKSSKGFEQVVDRTGAVSVDEFLRVKGLDNVFAIGDIALYPQPGTGEARRIEHWNVAGNHGRAVGKTIAEGKGQPFVKVPVFWSAQGQQLRYCGVGAGYDEVFVDGNPDEMKFVAYYAKAGTIVAVASMQRDPLVMKASELIRLGLMPTLAEIRAGKDVLSVDISTVSAKPKVV</sequence>
<evidence type="ECO:0000256" key="2">
    <source>
        <dbReference type="ARBA" id="ARBA00006442"/>
    </source>
</evidence>
<dbReference type="InterPro" id="IPR016156">
    <property type="entry name" value="FAD/NAD-linked_Rdtase_dimer_sf"/>
</dbReference>
<dbReference type="InterPro" id="IPR028202">
    <property type="entry name" value="Reductase_C"/>
</dbReference>
<dbReference type="PRINTS" id="PR00411">
    <property type="entry name" value="PNDRDTASEI"/>
</dbReference>
<proteinExistence type="inferred from homology"/>
<dbReference type="InterPro" id="IPR036922">
    <property type="entry name" value="Rieske_2Fe-2S_sf"/>
</dbReference>
<feature type="domain" description="Rieske" evidence="10">
    <location>
        <begin position="6"/>
        <end position="102"/>
    </location>
</feature>
<evidence type="ECO:0000313" key="12">
    <source>
        <dbReference type="Proteomes" id="UP000184267"/>
    </source>
</evidence>
<evidence type="ECO:0000256" key="5">
    <source>
        <dbReference type="ARBA" id="ARBA00022723"/>
    </source>
</evidence>
<keyword evidence="4" id="KW-0001">2Fe-2S</keyword>
<name>A0A1M2V2G4_TRAPU</name>
<dbReference type="OrthoDB" id="6029at2759"/>
<gene>
    <name evidence="11" type="ORF">TRAPUB_7835</name>
</gene>
<evidence type="ECO:0000256" key="9">
    <source>
        <dbReference type="ARBA" id="ARBA00023014"/>
    </source>
</evidence>
<reference evidence="11 12" key="1">
    <citation type="submission" date="2016-10" db="EMBL/GenBank/DDBJ databases">
        <title>Genome sequence of the basidiomycete white-rot fungus Trametes pubescens.</title>
        <authorList>
            <person name="Makela M.R."/>
            <person name="Granchi Z."/>
            <person name="Peng M."/>
            <person name="De Vries R.P."/>
            <person name="Grigoriev I."/>
            <person name="Riley R."/>
            <person name="Hilden K."/>
        </authorList>
    </citation>
    <scope>NUCLEOTIDE SEQUENCE [LARGE SCALE GENOMIC DNA]</scope>
    <source>
        <strain evidence="11 12">FBCC735</strain>
    </source>
</reference>
<dbReference type="GO" id="GO:0051537">
    <property type="term" value="F:2 iron, 2 sulfur cluster binding"/>
    <property type="evidence" value="ECO:0007669"/>
    <property type="project" value="UniProtKB-KW"/>
</dbReference>
<comment type="caution">
    <text evidence="11">The sequence shown here is derived from an EMBL/GenBank/DDBJ whole genome shotgun (WGS) entry which is preliminary data.</text>
</comment>
<dbReference type="PANTHER" id="PTHR43557">
    <property type="entry name" value="APOPTOSIS-INDUCING FACTOR 1"/>
    <property type="match status" value="1"/>
</dbReference>
<dbReference type="InterPro" id="IPR017941">
    <property type="entry name" value="Rieske_2Fe-2S"/>
</dbReference>
<dbReference type="GO" id="GO:0005737">
    <property type="term" value="C:cytoplasm"/>
    <property type="evidence" value="ECO:0007669"/>
    <property type="project" value="TreeGrafter"/>
</dbReference>
<dbReference type="OMA" id="PRCTHYG"/>
<keyword evidence="7" id="KW-0560">Oxidoreductase</keyword>
<dbReference type="SUPFAM" id="SSF55424">
    <property type="entry name" value="FAD/NAD-linked reductases, dimerisation (C-terminal) domain"/>
    <property type="match status" value="1"/>
</dbReference>
<dbReference type="Proteomes" id="UP000184267">
    <property type="component" value="Unassembled WGS sequence"/>
</dbReference>
<dbReference type="Pfam" id="PF07992">
    <property type="entry name" value="Pyr_redox_2"/>
    <property type="match status" value="1"/>
</dbReference>
<evidence type="ECO:0000256" key="6">
    <source>
        <dbReference type="ARBA" id="ARBA00022827"/>
    </source>
</evidence>
<keyword evidence="8" id="KW-0408">Iron</keyword>
<dbReference type="Gene3D" id="3.30.390.30">
    <property type="match status" value="1"/>
</dbReference>
<dbReference type="PRINTS" id="PR00368">
    <property type="entry name" value="FADPNR"/>
</dbReference>
<dbReference type="Pfam" id="PF14759">
    <property type="entry name" value="Reductase_C"/>
    <property type="match status" value="1"/>
</dbReference>
<dbReference type="Gene3D" id="2.102.10.10">
    <property type="entry name" value="Rieske [2Fe-2S] iron-sulphur domain"/>
    <property type="match status" value="1"/>
</dbReference>
<dbReference type="PROSITE" id="PS51296">
    <property type="entry name" value="RIESKE"/>
    <property type="match status" value="1"/>
</dbReference>
<keyword evidence="6" id="KW-0274">FAD</keyword>
<dbReference type="InterPro" id="IPR050446">
    <property type="entry name" value="FAD-oxidoreductase/Apoptosis"/>
</dbReference>
<keyword evidence="3" id="KW-0285">Flavoprotein</keyword>
<dbReference type="InterPro" id="IPR023753">
    <property type="entry name" value="FAD/NAD-binding_dom"/>
</dbReference>
<dbReference type="EMBL" id="MNAD01001723">
    <property type="protein sequence ID" value="OJT01779.1"/>
    <property type="molecule type" value="Genomic_DNA"/>
</dbReference>
<evidence type="ECO:0000256" key="7">
    <source>
        <dbReference type="ARBA" id="ARBA00023002"/>
    </source>
</evidence>
<evidence type="ECO:0000256" key="3">
    <source>
        <dbReference type="ARBA" id="ARBA00022630"/>
    </source>
</evidence>
<keyword evidence="9" id="KW-0411">Iron-sulfur</keyword>
<evidence type="ECO:0000256" key="1">
    <source>
        <dbReference type="ARBA" id="ARBA00001974"/>
    </source>
</evidence>
<dbReference type="SUPFAM" id="SSF51905">
    <property type="entry name" value="FAD/NAD(P)-binding domain"/>
    <property type="match status" value="1"/>
</dbReference>
<evidence type="ECO:0000256" key="8">
    <source>
        <dbReference type="ARBA" id="ARBA00023004"/>
    </source>
</evidence>
<dbReference type="Pfam" id="PF00355">
    <property type="entry name" value="Rieske"/>
    <property type="match status" value="1"/>
</dbReference>
<organism evidence="11 12">
    <name type="scientific">Trametes pubescens</name>
    <name type="common">White-rot fungus</name>
    <dbReference type="NCBI Taxonomy" id="154538"/>
    <lineage>
        <taxon>Eukaryota</taxon>
        <taxon>Fungi</taxon>
        <taxon>Dikarya</taxon>
        <taxon>Basidiomycota</taxon>
        <taxon>Agaricomycotina</taxon>
        <taxon>Agaricomycetes</taxon>
        <taxon>Polyporales</taxon>
        <taxon>Polyporaceae</taxon>
        <taxon>Trametes</taxon>
    </lineage>
</organism>
<dbReference type="SUPFAM" id="SSF50022">
    <property type="entry name" value="ISP domain"/>
    <property type="match status" value="1"/>
</dbReference>
<comment type="similarity">
    <text evidence="2">Belongs to the FAD-dependent oxidoreductase family.</text>
</comment>
<dbReference type="GO" id="GO:0016651">
    <property type="term" value="F:oxidoreductase activity, acting on NAD(P)H"/>
    <property type="evidence" value="ECO:0007669"/>
    <property type="project" value="TreeGrafter"/>
</dbReference>
<evidence type="ECO:0000259" key="10">
    <source>
        <dbReference type="PROSITE" id="PS51296"/>
    </source>
</evidence>